<evidence type="ECO:0000256" key="1">
    <source>
        <dbReference type="SAM" id="Phobius"/>
    </source>
</evidence>
<reference evidence="3 4" key="1">
    <citation type="journal article" date="2024" name="Environ. Microbiol.">
        <title>Novel evolutionary insights on the interactions of the Holosporales (Alphaproteobacteria) with eukaryotic hosts from comparative genomics.</title>
        <authorList>
            <person name="Giovannini M."/>
            <person name="Petroni G."/>
            <person name="Castelli M."/>
        </authorList>
    </citation>
    <scope>NUCLEOTIDE SEQUENCE [LARGE SCALE GENOMIC DNA]</scope>
    <source>
        <strain evidence="3 4">US_Bl 15I1</strain>
    </source>
</reference>
<keyword evidence="1" id="KW-0812">Transmembrane</keyword>
<name>A0ABZ2C5V4_9PROT</name>
<proteinExistence type="predicted"/>
<feature type="transmembrane region" description="Helical" evidence="1">
    <location>
        <begin position="112"/>
        <end position="132"/>
    </location>
</feature>
<dbReference type="EMBL" id="CP133270">
    <property type="protein sequence ID" value="WVX67496.1"/>
    <property type="molecule type" value="Genomic_DNA"/>
</dbReference>
<evidence type="ECO:0000313" key="4">
    <source>
        <dbReference type="Proteomes" id="UP001330434"/>
    </source>
</evidence>
<evidence type="ECO:0000313" key="3">
    <source>
        <dbReference type="EMBL" id="WVX67496.1"/>
    </source>
</evidence>
<gene>
    <name evidence="3" type="ORF">Bealeia1_01705</name>
</gene>
<keyword evidence="4" id="KW-1185">Reference proteome</keyword>
<sequence length="181" mass="20733">MKTKFMKTLLVLTLFFAFPLNAIEDDETENDYIPQSVFMKQLIPLREAYEQDPATFLTAVHFILDGVETVARPYLPSSAINFMDIVRLGVLMHANFWNIDSFYTTASPLKKILGALLFGHTALDVLTYFSYYDPNLSLWGRTFAPLAAFGCGFGYMFFKLYEFQENSSSNNELEHSTYGDY</sequence>
<feature type="chain" id="PRO_5046095770" evidence="2">
    <location>
        <begin position="23"/>
        <end position="181"/>
    </location>
</feature>
<keyword evidence="1" id="KW-0472">Membrane</keyword>
<keyword evidence="2" id="KW-0732">Signal</keyword>
<feature type="transmembrane region" description="Helical" evidence="1">
    <location>
        <begin position="138"/>
        <end position="158"/>
    </location>
</feature>
<keyword evidence="1" id="KW-1133">Transmembrane helix</keyword>
<dbReference type="RefSeq" id="WP_331256231.1">
    <property type="nucleotide sequence ID" value="NZ_CP133270.1"/>
</dbReference>
<feature type="signal peptide" evidence="2">
    <location>
        <begin position="1"/>
        <end position="22"/>
    </location>
</feature>
<dbReference type="Proteomes" id="UP001330434">
    <property type="component" value="Chromosome"/>
</dbReference>
<organism evidence="3 4">
    <name type="scientific">Candidatus Bealeia paramacronuclearis</name>
    <dbReference type="NCBI Taxonomy" id="1921001"/>
    <lineage>
        <taxon>Bacteria</taxon>
        <taxon>Pseudomonadati</taxon>
        <taxon>Pseudomonadota</taxon>
        <taxon>Alphaproteobacteria</taxon>
        <taxon>Holosporales</taxon>
        <taxon>Holosporaceae</taxon>
        <taxon>Candidatus Bealeia</taxon>
    </lineage>
</organism>
<evidence type="ECO:0000256" key="2">
    <source>
        <dbReference type="SAM" id="SignalP"/>
    </source>
</evidence>
<accession>A0ABZ2C5V4</accession>
<protein>
    <submittedName>
        <fullName evidence="3">Uncharacterized protein</fullName>
    </submittedName>
</protein>